<dbReference type="PANTHER" id="PTHR31286">
    <property type="entry name" value="GLYCINE-RICH CELL WALL STRUCTURAL PROTEIN 1.8-LIKE"/>
    <property type="match status" value="1"/>
</dbReference>
<feature type="domain" description="DUF4283" evidence="2">
    <location>
        <begin position="169"/>
        <end position="239"/>
    </location>
</feature>
<dbReference type="AlphaFoldDB" id="A0AAE1R9Y5"/>
<reference evidence="3" key="1">
    <citation type="submission" date="2023-12" db="EMBL/GenBank/DDBJ databases">
        <title>Genome assembly of Anisodus tanguticus.</title>
        <authorList>
            <person name="Wang Y.-J."/>
        </authorList>
    </citation>
    <scope>NUCLEOTIDE SEQUENCE</scope>
    <source>
        <strain evidence="3">KB-2021</strain>
        <tissue evidence="3">Leaf</tissue>
    </source>
</reference>
<accession>A0AAE1R9Y5</accession>
<dbReference type="InterPro" id="IPR025558">
    <property type="entry name" value="DUF4283"/>
</dbReference>
<name>A0AAE1R9Y5_9SOLA</name>
<dbReference type="Proteomes" id="UP001291623">
    <property type="component" value="Unassembled WGS sequence"/>
</dbReference>
<protein>
    <recommendedName>
        <fullName evidence="2">DUF4283 domain-containing protein</fullName>
    </recommendedName>
</protein>
<organism evidence="3 4">
    <name type="scientific">Anisodus tanguticus</name>
    <dbReference type="NCBI Taxonomy" id="243964"/>
    <lineage>
        <taxon>Eukaryota</taxon>
        <taxon>Viridiplantae</taxon>
        <taxon>Streptophyta</taxon>
        <taxon>Embryophyta</taxon>
        <taxon>Tracheophyta</taxon>
        <taxon>Spermatophyta</taxon>
        <taxon>Magnoliopsida</taxon>
        <taxon>eudicotyledons</taxon>
        <taxon>Gunneridae</taxon>
        <taxon>Pentapetalae</taxon>
        <taxon>asterids</taxon>
        <taxon>lamiids</taxon>
        <taxon>Solanales</taxon>
        <taxon>Solanaceae</taxon>
        <taxon>Solanoideae</taxon>
        <taxon>Hyoscyameae</taxon>
        <taxon>Anisodus</taxon>
    </lineage>
</organism>
<dbReference type="InterPro" id="IPR040256">
    <property type="entry name" value="At4g02000-like"/>
</dbReference>
<dbReference type="Pfam" id="PF14111">
    <property type="entry name" value="DUF4283"/>
    <property type="match status" value="1"/>
</dbReference>
<feature type="region of interest" description="Disordered" evidence="1">
    <location>
        <begin position="474"/>
        <end position="495"/>
    </location>
</feature>
<dbReference type="PANTHER" id="PTHR31286:SF168">
    <property type="entry name" value="DUF4283 DOMAIN-CONTAINING PROTEIN"/>
    <property type="match status" value="1"/>
</dbReference>
<proteinExistence type="predicted"/>
<evidence type="ECO:0000313" key="3">
    <source>
        <dbReference type="EMBL" id="KAK4348245.1"/>
    </source>
</evidence>
<evidence type="ECO:0000259" key="2">
    <source>
        <dbReference type="Pfam" id="PF14111"/>
    </source>
</evidence>
<evidence type="ECO:0000256" key="1">
    <source>
        <dbReference type="SAM" id="MobiDB-lite"/>
    </source>
</evidence>
<keyword evidence="4" id="KW-1185">Reference proteome</keyword>
<dbReference type="EMBL" id="JAVYJV010000018">
    <property type="protein sequence ID" value="KAK4348245.1"/>
    <property type="molecule type" value="Genomic_DNA"/>
</dbReference>
<comment type="caution">
    <text evidence="3">The sequence shown here is derived from an EMBL/GenBank/DDBJ whole genome shotgun (WGS) entry which is preliminary data.</text>
</comment>
<sequence length="495" mass="55322">MPLRFPWFLESPILRKPRSHLVQRDMEIQIFLENSNVVTTEKALNAALNDGTVLDKTKNSNAIINDGALNVVGIGKFMATIPNGTRILTSQPSASNAPIDVSHHPESQTERAFATKVPQQHKDTNASKKTYAGIFTGSRLEAKGIKLQYLEQEGDDVELDATDEVPFVETWGYCLIGCFTGPFPGRVALNSIVKEWVVKCRIIPYGRRWTIFRLVTKEDRIKVFHGGPYMTFGKTLMLKLVDKGVLLNDNLFTNIPVWVVLRDVHLSVCSASGLSKITSRVGIPLYTDKFTKERSKMNYARVLIEIDISKEPVTEFGVKLPDTRRYVQKVEYENYPDYCFNWETFGHNHLKCKKLSQEVEPKEITRPQNLNNKSKNGWDAGNKDVAQGQALVQAFGGGVLNHGRVLTEKTRGDSNMSFVPIERGGAKTIGGVTSMDICELPRVNIEQRAHSTGDSTTLVANTIDDGWQEVISRKNNGKEAKARRGGTYESSFGPK</sequence>
<gene>
    <name evidence="3" type="ORF">RND71_034584</name>
</gene>
<evidence type="ECO:0000313" key="4">
    <source>
        <dbReference type="Proteomes" id="UP001291623"/>
    </source>
</evidence>